<dbReference type="EMBL" id="REGN01001799">
    <property type="protein sequence ID" value="RNA32428.1"/>
    <property type="molecule type" value="Genomic_DNA"/>
</dbReference>
<name>A0A3M7SA29_BRAPC</name>
<gene>
    <name evidence="1" type="ORF">BpHYR1_052646</name>
</gene>
<evidence type="ECO:0000313" key="1">
    <source>
        <dbReference type="EMBL" id="RNA32428.1"/>
    </source>
</evidence>
<comment type="caution">
    <text evidence="1">The sequence shown here is derived from an EMBL/GenBank/DDBJ whole genome shotgun (WGS) entry which is preliminary data.</text>
</comment>
<dbReference type="AlphaFoldDB" id="A0A3M7SA29"/>
<accession>A0A3M7SA29</accession>
<keyword evidence="2" id="KW-1185">Reference proteome</keyword>
<organism evidence="1 2">
    <name type="scientific">Brachionus plicatilis</name>
    <name type="common">Marine rotifer</name>
    <name type="synonym">Brachionus muelleri</name>
    <dbReference type="NCBI Taxonomy" id="10195"/>
    <lineage>
        <taxon>Eukaryota</taxon>
        <taxon>Metazoa</taxon>
        <taxon>Spiralia</taxon>
        <taxon>Gnathifera</taxon>
        <taxon>Rotifera</taxon>
        <taxon>Eurotatoria</taxon>
        <taxon>Monogononta</taxon>
        <taxon>Pseudotrocha</taxon>
        <taxon>Ploima</taxon>
        <taxon>Brachionidae</taxon>
        <taxon>Brachionus</taxon>
    </lineage>
</organism>
<evidence type="ECO:0000313" key="2">
    <source>
        <dbReference type="Proteomes" id="UP000276133"/>
    </source>
</evidence>
<proteinExistence type="predicted"/>
<sequence length="95" mass="11011">MKYLTLKAKLTFYFFNCQLFNLINREKERRNHSSNRLLLLNYSKRDLLRHKSYFTKASNPVDQVVMFNSCLGSIVSSSLSGEMTQLNVSLMPLGV</sequence>
<protein>
    <submittedName>
        <fullName evidence="1">Uncharacterized protein</fullName>
    </submittedName>
</protein>
<dbReference type="Proteomes" id="UP000276133">
    <property type="component" value="Unassembled WGS sequence"/>
</dbReference>
<reference evidence="1 2" key="1">
    <citation type="journal article" date="2018" name="Sci. Rep.">
        <title>Genomic signatures of local adaptation to the degree of environmental predictability in rotifers.</title>
        <authorList>
            <person name="Franch-Gras L."/>
            <person name="Hahn C."/>
            <person name="Garcia-Roger E.M."/>
            <person name="Carmona M.J."/>
            <person name="Serra M."/>
            <person name="Gomez A."/>
        </authorList>
    </citation>
    <scope>NUCLEOTIDE SEQUENCE [LARGE SCALE GENOMIC DNA]</scope>
    <source>
        <strain evidence="1">HYR1</strain>
    </source>
</reference>